<accession>D3GI29</accession>
<sequence>DIGDIVRGKDPYKWLYTRKRTKRKIRLLVENNIRENTLKIGLLEWGGGATKTLHKMILKIIIQLKEDWWDANRHTRVGSHPCNDDNKLRDASYKRPTCDEQGGAQANNKCRCDGANIVPTYKDNVPQLLR</sequence>
<feature type="non-terminal residue" evidence="2">
    <location>
        <position position="130"/>
    </location>
</feature>
<dbReference type="InterPro" id="IPR008602">
    <property type="entry name" value="Duffy-antigen-binding"/>
</dbReference>
<reference evidence="2" key="1">
    <citation type="journal article" date="2009" name="Malar. J.">
        <title>Sequence variation of PfEMP1-DBLalpha in association with rosette formation in Plasmodium falciparum isolates causing severe and uncomplicated malaria.</title>
        <authorList>
            <person name="Horata N."/>
            <person name="Kalambaheti T."/>
            <person name="Craig A."/>
            <person name="Khusmith S."/>
        </authorList>
    </citation>
    <scope>NUCLEOTIDE SEQUENCE</scope>
</reference>
<dbReference type="GO" id="GO:0016020">
    <property type="term" value="C:membrane"/>
    <property type="evidence" value="ECO:0007669"/>
    <property type="project" value="InterPro"/>
</dbReference>
<proteinExistence type="evidence at transcript level"/>
<dbReference type="AlphaFoldDB" id="D3GI29"/>
<evidence type="ECO:0000259" key="1">
    <source>
        <dbReference type="Pfam" id="PF05424"/>
    </source>
</evidence>
<protein>
    <submittedName>
        <fullName evidence="2">Erythrocyte membrane protein</fullName>
    </submittedName>
</protein>
<dbReference type="EMBL" id="FJ876655">
    <property type="protein sequence ID" value="ACZ81849.1"/>
    <property type="molecule type" value="mRNA"/>
</dbReference>
<feature type="non-terminal residue" evidence="2">
    <location>
        <position position="1"/>
    </location>
</feature>
<name>D3GI29_PLAFA</name>
<gene>
    <name evidence="2" type="primary">var</name>
</gene>
<dbReference type="SUPFAM" id="SSF140924">
    <property type="entry name" value="Duffy binding domain-like"/>
    <property type="match status" value="1"/>
</dbReference>
<dbReference type="Pfam" id="PF05424">
    <property type="entry name" value="Duffy_binding"/>
    <property type="match status" value="1"/>
</dbReference>
<dbReference type="GO" id="GO:0046789">
    <property type="term" value="F:host cell surface receptor binding"/>
    <property type="evidence" value="ECO:0007669"/>
    <property type="project" value="InterPro"/>
</dbReference>
<organism evidence="2">
    <name type="scientific">Plasmodium falciparum</name>
    <name type="common">malaria parasite P. falciparum</name>
    <dbReference type="NCBI Taxonomy" id="5833"/>
    <lineage>
        <taxon>Eukaryota</taxon>
        <taxon>Sar</taxon>
        <taxon>Alveolata</taxon>
        <taxon>Apicomplexa</taxon>
        <taxon>Aconoidasida</taxon>
        <taxon>Haemosporida</taxon>
        <taxon>Plasmodiidae</taxon>
        <taxon>Plasmodium</taxon>
        <taxon>Plasmodium (Laverania)</taxon>
    </lineage>
</organism>
<evidence type="ECO:0000313" key="2">
    <source>
        <dbReference type="EMBL" id="ACZ81849.1"/>
    </source>
</evidence>
<feature type="domain" description="Duffy-antigen binding" evidence="1">
    <location>
        <begin position="1"/>
        <end position="130"/>
    </location>
</feature>